<dbReference type="SUPFAM" id="SSF56219">
    <property type="entry name" value="DNase I-like"/>
    <property type="match status" value="1"/>
</dbReference>
<feature type="transmembrane region" description="Helical" evidence="1">
    <location>
        <begin position="52"/>
        <end position="70"/>
    </location>
</feature>
<keyword evidence="1" id="KW-1133">Transmembrane helix</keyword>
<dbReference type="OrthoDB" id="3541033at2"/>
<feature type="transmembrane region" description="Helical" evidence="1">
    <location>
        <begin position="20"/>
        <end position="46"/>
    </location>
</feature>
<dbReference type="Gene3D" id="3.60.10.10">
    <property type="entry name" value="Endonuclease/exonuclease/phosphatase"/>
    <property type="match status" value="1"/>
</dbReference>
<evidence type="ECO:0000313" key="3">
    <source>
        <dbReference type="EMBL" id="TNM59893.1"/>
    </source>
</evidence>
<organism evidence="3 4">
    <name type="scientific">Aliirhizobium smilacinae</name>
    <dbReference type="NCBI Taxonomy" id="1395944"/>
    <lineage>
        <taxon>Bacteria</taxon>
        <taxon>Pseudomonadati</taxon>
        <taxon>Pseudomonadota</taxon>
        <taxon>Alphaproteobacteria</taxon>
        <taxon>Hyphomicrobiales</taxon>
        <taxon>Rhizobiaceae</taxon>
        <taxon>Aliirhizobium</taxon>
    </lineage>
</organism>
<protein>
    <recommendedName>
        <fullName evidence="2">Endonuclease/exonuclease/phosphatase domain-containing protein</fullName>
    </recommendedName>
</protein>
<name>A0A5C4X8W4_9HYPH</name>
<sequence length="344" mass="38881">MAAITTFAGQRSKDSRIGKLGQIATVTWSILLIFWLATDPFVWFWVPWDSTPTSVLIVVPVLLSATVPFMRYRRWAWSLTLVSALVVCLPKTDVAHQFFPRPECKPSPTTSPPITVLSWNTEFWGDGRYSTVGTNILRANADVVALQEVQSDVRQKYVAYTPPDFPWSSYRNIIRKGELMIATNLEVLSDNKDDARIPFLYVDIITPSTRVIRIINVHIPVHLSLSLDARDRDFYDFIRFRFSVRREEFKKLSAAIDESPYPVVLAGDFNSTTSMANFRSATGKLCDSVLAAGFSNPMTWSIFGLSLWRPDYIFTSPGVNSLVYDVLPMDNISDHKAIRLAIAL</sequence>
<evidence type="ECO:0000313" key="4">
    <source>
        <dbReference type="Proteomes" id="UP000311605"/>
    </source>
</evidence>
<comment type="caution">
    <text evidence="3">The sequence shown here is derived from an EMBL/GenBank/DDBJ whole genome shotgun (WGS) entry which is preliminary data.</text>
</comment>
<gene>
    <name evidence="3" type="ORF">FHP24_27375</name>
</gene>
<dbReference type="InterPro" id="IPR005135">
    <property type="entry name" value="Endo/exonuclease/phosphatase"/>
</dbReference>
<dbReference type="Pfam" id="PF03372">
    <property type="entry name" value="Exo_endo_phos"/>
    <property type="match status" value="1"/>
</dbReference>
<dbReference type="RefSeq" id="WP_139679417.1">
    <property type="nucleotide sequence ID" value="NZ_VDMN01000011.1"/>
</dbReference>
<dbReference type="GO" id="GO:0003824">
    <property type="term" value="F:catalytic activity"/>
    <property type="evidence" value="ECO:0007669"/>
    <property type="project" value="InterPro"/>
</dbReference>
<dbReference type="EMBL" id="VDMN01000011">
    <property type="protein sequence ID" value="TNM59893.1"/>
    <property type="molecule type" value="Genomic_DNA"/>
</dbReference>
<feature type="domain" description="Endonuclease/exonuclease/phosphatase" evidence="2">
    <location>
        <begin position="117"/>
        <end position="335"/>
    </location>
</feature>
<dbReference type="AlphaFoldDB" id="A0A5C4X8W4"/>
<evidence type="ECO:0000259" key="2">
    <source>
        <dbReference type="Pfam" id="PF03372"/>
    </source>
</evidence>
<proteinExistence type="predicted"/>
<reference evidence="3 4" key="1">
    <citation type="submission" date="2019-06" db="EMBL/GenBank/DDBJ databases">
        <title>The draft genome of Rhizobium smilacinae PTYR-5.</title>
        <authorList>
            <person name="Liu L."/>
            <person name="Li L."/>
            <person name="Zhang X."/>
        </authorList>
    </citation>
    <scope>NUCLEOTIDE SEQUENCE [LARGE SCALE GENOMIC DNA]</scope>
    <source>
        <strain evidence="3 4">PTYR-5</strain>
    </source>
</reference>
<dbReference type="InterPro" id="IPR036691">
    <property type="entry name" value="Endo/exonu/phosph_ase_sf"/>
</dbReference>
<keyword evidence="1" id="KW-0472">Membrane</keyword>
<dbReference type="Proteomes" id="UP000311605">
    <property type="component" value="Unassembled WGS sequence"/>
</dbReference>
<keyword evidence="4" id="KW-1185">Reference proteome</keyword>
<keyword evidence="1" id="KW-0812">Transmembrane</keyword>
<accession>A0A5C4X8W4</accession>
<evidence type="ECO:0000256" key="1">
    <source>
        <dbReference type="SAM" id="Phobius"/>
    </source>
</evidence>